<evidence type="ECO:0000313" key="3">
    <source>
        <dbReference type="EnsemblProtists" id="Phyra77113"/>
    </source>
</evidence>
<dbReference type="eggNOG" id="ENOG502QTE0">
    <property type="taxonomic scope" value="Eukaryota"/>
</dbReference>
<dbReference type="VEuPathDB" id="FungiDB:KRP22_1540"/>
<dbReference type="STRING" id="164328.H3GL88"/>
<dbReference type="InterPro" id="IPR015943">
    <property type="entry name" value="WD40/YVTN_repeat-like_dom_sf"/>
</dbReference>
<dbReference type="VEuPathDB" id="FungiDB:KRP23_1097"/>
<dbReference type="InterPro" id="IPR013320">
    <property type="entry name" value="ConA-like_dom_sf"/>
</dbReference>
<feature type="repeat" description="WD" evidence="1">
    <location>
        <begin position="549"/>
        <end position="583"/>
    </location>
</feature>
<name>H3GL88_PHYRM</name>
<dbReference type="VEuPathDB" id="FungiDB:KRP22_1541"/>
<evidence type="ECO:0000256" key="1">
    <source>
        <dbReference type="PROSITE-ProRule" id="PRU00221"/>
    </source>
</evidence>
<dbReference type="InterPro" id="IPR036322">
    <property type="entry name" value="WD40_repeat_dom_sf"/>
</dbReference>
<sequence length="1930" mass="208762">MADLRLTMISPSQSPSASPTAASFESTDPASDLTKTFLEFYGWSHVVGASDGETSLRKLGGGFAVDCPLALEWDTTTQTMCALVYPTSIKIIRFNIATTGAQTSQAVGDIPTMECLHEIPTPSPALSLHWVHHTLFFTTEDEVKCSVISRTRCFTLALASRWVLNEASCATQLSDDDLNQFPRPQIFPAGASTILGERDQKLVLGGPLHAVHILDLSNRVLQCAMLVTAGSINQAAELAQLLCPAATQWLGAVFEAFGYAEEALRLLPGLSLSLKVNMCIKHAQLEQLSKLLAELIEQERDSLNLTGSSLFQRACIALHRGGMEASLKQLGSALLARKRFNDAIFVASLLQNEEQSLMMLDSSRLTARSLSSLDASHTWSLFTMVVLAPRKDPLAVIDGPTTSGAANGEQFVERVVFHPSRGSVVCVKGDTLEELDVVTGALLCHITFDLLTTSSMDLILPAGSHFVVGLLQSRFLVVWDLDDAVLLATTDVDKVHSSRRVTALATSLCADRWLFFNAEGSNNVRVTRVDSQRPAREILRKSALRGGSVVSLAYSTEHRLLSSGCNDGTIQVWSISSDEVDASTGRKGQETTDFATPLFAVQLVQSPVVEITIGICTGCGANGSSSNLFLAAGYQNRRVDVVAMNGQAHTCVASTTLASSHTMDFSRISGTLTLAIHAQLPVLLAYWRSSRSEYGLDVIAAWELVHGGNLVTSPRGGAGGNNSGGGAMTDWWPVANSLALRGRYTRPNDNEAPVVLATDITLWQNSLAVYASTAERRVLFLIDVQQNQSPASTTESEPKSVLALSTTTQLTLAQYHDYPTGLPSSQLQIAVKTSAKGNPVLKLQRFSQLSGRLTGSSDQLPDWKSERGVPLVPFQVLGNSHQSAVCIKLRERGEDAATNGVRPSSFSFAVLDLDVMVDAAMSDVVIEPDDEGGAVSHTSLPAIELKDGALQHDARDACFAMMPPTANVDALKSPAYLLLVLSKAGDVLNLMTTRDPSTDRRVKLNLPVQRIFATPLELPTSSPFRSLVVCKLLYLLGSTGHEQLVLSTEDLSVPVENSSSWTCGSNERIVDAQWNSSACPQIGPHDTQQRLLLAVTTTRRVVVLSPELRALRVYDFKNDLMGSPESLLWVSQTLLYATTGNQVRFVTPVANHLRNDTSRLLCSIATELDTRPGFTRPTIQLVSLCGDRLCYAVSNPLTLSSRATLHSVALCEPLLLGFAEPTATLRRVFEREMVAFTFMNDDSDRPVCSISDAVLETAYHAFGWKDKVLKVLKALISSHEKSSAAVGAADGGALPAAPSSNYNRTSLLSRAVMSSILLDSHRWEEFLRVFLAHDPALEEYVVAIDSDGAAKLPSRTGPTARRFRQLAAVFESIGQSDWAMRCLDLSGDDEALLTMLRKFNAAASSEVLDSLQKSWIKLNPPLSAIAKAAIGQTQQDLQASDPFSILCCETLTQPMRRGRLLNSVAPLDRLKLPVAPNNDLPKRDDGANDTTRAGSLSWKRLAPEDASEWLGVSAKARLATTEPRPLNYSIFAAEASAVSGMLLGVDAGLTPAAVPAAAEAAATAKMTIGPFQDEEDAVVAYWRFEEGATAAEKQASGEAASLDGIECLDTSKRENTLRLLGGAVNMVKSTAPVDRGEPGRIPEEFALRFPSSETSSASLPPSGWGAQCPVRPGSTLDVGTTFDEDPYRREFTFEVWIRNYKLYEQLQKLVENGEEAPASLSGGVRQQLISRRRVDSLDDGVKGGDVSGPANWELVIDEDDFLVLTFGSQQVRATQKLEHTGSQGWRHVAFTVDVSSPQRVGLKLFIDARCVGESQTTPSSQTVSKPSKLLLGWRMQDYEMTEVRLWATARSADQLSDMRENYLSLAEAKRRMKIAIHQRNCICEKCVSRRAQSVAGAGAAGAPRLGLSLGTPLAAPSRQRRVVPQAKPTQ</sequence>
<dbReference type="HOGENOM" id="CLU_001507_0_0_1"/>
<dbReference type="OMA" id="AVCIKLR"/>
<feature type="compositionally biased region" description="Low complexity" evidence="2">
    <location>
        <begin position="10"/>
        <end position="23"/>
    </location>
</feature>
<feature type="compositionally biased region" description="Low complexity" evidence="2">
    <location>
        <begin position="1901"/>
        <end position="1910"/>
    </location>
</feature>
<dbReference type="Gene3D" id="2.130.10.10">
    <property type="entry name" value="YVTN repeat-like/Quinoprotein amine dehydrogenase"/>
    <property type="match status" value="1"/>
</dbReference>
<proteinExistence type="predicted"/>
<accession>H3GL88</accession>
<organism evidence="3 4">
    <name type="scientific">Phytophthora ramorum</name>
    <name type="common">Sudden oak death agent</name>
    <dbReference type="NCBI Taxonomy" id="164328"/>
    <lineage>
        <taxon>Eukaryota</taxon>
        <taxon>Sar</taxon>
        <taxon>Stramenopiles</taxon>
        <taxon>Oomycota</taxon>
        <taxon>Peronosporomycetes</taxon>
        <taxon>Peronosporales</taxon>
        <taxon>Peronosporaceae</taxon>
        <taxon>Phytophthora</taxon>
    </lineage>
</organism>
<feature type="region of interest" description="Disordered" evidence="2">
    <location>
        <begin position="1475"/>
        <end position="1495"/>
    </location>
</feature>
<evidence type="ECO:0000313" key="4">
    <source>
        <dbReference type="Proteomes" id="UP000005238"/>
    </source>
</evidence>
<dbReference type="SUPFAM" id="SSF49899">
    <property type="entry name" value="Concanavalin A-like lectins/glucanases"/>
    <property type="match status" value="1"/>
</dbReference>
<dbReference type="EnsemblProtists" id="Phyra77113">
    <property type="protein sequence ID" value="Phyra77113"/>
    <property type="gene ID" value="Phyra77113"/>
</dbReference>
<reference evidence="4" key="1">
    <citation type="journal article" date="2006" name="Science">
        <title>Phytophthora genome sequences uncover evolutionary origins and mechanisms of pathogenesis.</title>
        <authorList>
            <person name="Tyler B.M."/>
            <person name="Tripathy S."/>
            <person name="Zhang X."/>
            <person name="Dehal P."/>
            <person name="Jiang R.H."/>
            <person name="Aerts A."/>
            <person name="Arredondo F.D."/>
            <person name="Baxter L."/>
            <person name="Bensasson D."/>
            <person name="Beynon J.L."/>
            <person name="Chapman J."/>
            <person name="Damasceno C.M."/>
            <person name="Dorrance A.E."/>
            <person name="Dou D."/>
            <person name="Dickerman A.W."/>
            <person name="Dubchak I.L."/>
            <person name="Garbelotto M."/>
            <person name="Gijzen M."/>
            <person name="Gordon S.G."/>
            <person name="Govers F."/>
            <person name="Grunwald N.J."/>
            <person name="Huang W."/>
            <person name="Ivors K.L."/>
            <person name="Jones R.W."/>
            <person name="Kamoun S."/>
            <person name="Krampis K."/>
            <person name="Lamour K.H."/>
            <person name="Lee M.K."/>
            <person name="McDonald W.H."/>
            <person name="Medina M."/>
            <person name="Meijer H.J."/>
            <person name="Nordberg E.K."/>
            <person name="Maclean D.J."/>
            <person name="Ospina-Giraldo M.D."/>
            <person name="Morris P.F."/>
            <person name="Phuntumart V."/>
            <person name="Putnam N.H."/>
            <person name="Rash S."/>
            <person name="Rose J.K."/>
            <person name="Sakihama Y."/>
            <person name="Salamov A.A."/>
            <person name="Savidor A."/>
            <person name="Scheuring C.F."/>
            <person name="Smith B.M."/>
            <person name="Sobral B.W."/>
            <person name="Terry A."/>
            <person name="Torto-Alalibo T.A."/>
            <person name="Win J."/>
            <person name="Xu Z."/>
            <person name="Zhang H."/>
            <person name="Grigoriev I.V."/>
            <person name="Rokhsar D.S."/>
            <person name="Boore J.L."/>
        </authorList>
    </citation>
    <scope>NUCLEOTIDE SEQUENCE [LARGE SCALE GENOMIC DNA]</scope>
    <source>
        <strain evidence="4">Pr102</strain>
    </source>
</reference>
<reference evidence="3" key="2">
    <citation type="submission" date="2015-06" db="UniProtKB">
        <authorList>
            <consortium name="EnsemblProtists"/>
        </authorList>
    </citation>
    <scope>IDENTIFICATION</scope>
    <source>
        <strain evidence="3">Pr102</strain>
    </source>
</reference>
<dbReference type="PROSITE" id="PS50082">
    <property type="entry name" value="WD_REPEATS_2"/>
    <property type="match status" value="1"/>
</dbReference>
<evidence type="ECO:0000256" key="2">
    <source>
        <dbReference type="SAM" id="MobiDB-lite"/>
    </source>
</evidence>
<dbReference type="Proteomes" id="UP000005238">
    <property type="component" value="Unassembled WGS sequence"/>
</dbReference>
<feature type="region of interest" description="Disordered" evidence="2">
    <location>
        <begin position="1901"/>
        <end position="1930"/>
    </location>
</feature>
<dbReference type="EMBL" id="DS566019">
    <property type="status" value="NOT_ANNOTATED_CDS"/>
    <property type="molecule type" value="Genomic_DNA"/>
</dbReference>
<dbReference type="SUPFAM" id="SSF101898">
    <property type="entry name" value="NHL repeat"/>
    <property type="match status" value="1"/>
</dbReference>
<keyword evidence="4" id="KW-1185">Reference proteome</keyword>
<dbReference type="VEuPathDB" id="FungiDB:KRP23_1098"/>
<dbReference type="InterPro" id="IPR001680">
    <property type="entry name" value="WD40_rpt"/>
</dbReference>
<feature type="region of interest" description="Disordered" evidence="2">
    <location>
        <begin position="1"/>
        <end position="27"/>
    </location>
</feature>
<dbReference type="Gene3D" id="2.60.120.200">
    <property type="match status" value="1"/>
</dbReference>
<dbReference type="SUPFAM" id="SSF50978">
    <property type="entry name" value="WD40 repeat-like"/>
    <property type="match status" value="1"/>
</dbReference>
<dbReference type="InParanoid" id="H3GL88"/>
<keyword evidence="1" id="KW-0853">WD repeat</keyword>
<protein>
    <submittedName>
        <fullName evidence="3">Uncharacterized protein</fullName>
    </submittedName>
</protein>